<comment type="caution">
    <text evidence="1">The sequence shown here is derived from an EMBL/GenBank/DDBJ whole genome shotgun (WGS) entry which is preliminary data.</text>
</comment>
<accession>A0ABQ3DCA5</accession>
<reference evidence="2" key="1">
    <citation type="journal article" date="2019" name="Int. J. Syst. Evol. Microbiol.">
        <title>The Global Catalogue of Microorganisms (GCM) 10K type strain sequencing project: providing services to taxonomists for standard genome sequencing and annotation.</title>
        <authorList>
            <consortium name="The Broad Institute Genomics Platform"/>
            <consortium name="The Broad Institute Genome Sequencing Center for Infectious Disease"/>
            <person name="Wu L."/>
            <person name="Ma J."/>
        </authorList>
    </citation>
    <scope>NUCLEOTIDE SEQUENCE [LARGE SCALE GENOMIC DNA]</scope>
    <source>
        <strain evidence="2">JCM 4733</strain>
    </source>
</reference>
<evidence type="ECO:0000313" key="2">
    <source>
        <dbReference type="Proteomes" id="UP000653644"/>
    </source>
</evidence>
<sequence>MDRAAPSHCGRRAGDHDRLTQLVRAYSASMDVSPGLAADADIVRLAAVRDGRVVGTTVAVMAHEVAGGFLAADAFFSGPA</sequence>
<evidence type="ECO:0008006" key="3">
    <source>
        <dbReference type="Google" id="ProtNLM"/>
    </source>
</evidence>
<proteinExistence type="predicted"/>
<gene>
    <name evidence="1" type="ORF">GCM10010345_90460</name>
</gene>
<protein>
    <recommendedName>
        <fullName evidence="3">N-acetyltransferase domain-containing protein</fullName>
    </recommendedName>
</protein>
<dbReference type="EMBL" id="BMVN01000092">
    <property type="protein sequence ID" value="GHA73681.1"/>
    <property type="molecule type" value="Genomic_DNA"/>
</dbReference>
<organism evidence="1 2">
    <name type="scientific">Streptomyces canarius</name>
    <dbReference type="NCBI Taxonomy" id="285453"/>
    <lineage>
        <taxon>Bacteria</taxon>
        <taxon>Bacillati</taxon>
        <taxon>Actinomycetota</taxon>
        <taxon>Actinomycetes</taxon>
        <taxon>Kitasatosporales</taxon>
        <taxon>Streptomycetaceae</taxon>
        <taxon>Streptomyces</taxon>
    </lineage>
</organism>
<name>A0ABQ3DCA5_9ACTN</name>
<keyword evidence="2" id="KW-1185">Reference proteome</keyword>
<dbReference type="Proteomes" id="UP000653644">
    <property type="component" value="Unassembled WGS sequence"/>
</dbReference>
<evidence type="ECO:0000313" key="1">
    <source>
        <dbReference type="EMBL" id="GHA73681.1"/>
    </source>
</evidence>